<gene>
    <name evidence="1" type="ORF">IAC76_09765</name>
</gene>
<evidence type="ECO:0000313" key="2">
    <source>
        <dbReference type="Proteomes" id="UP000823632"/>
    </source>
</evidence>
<dbReference type="EMBL" id="JADIND010000219">
    <property type="protein sequence ID" value="MBO8431658.1"/>
    <property type="molecule type" value="Genomic_DNA"/>
</dbReference>
<accession>A0A9D9DQ91</accession>
<protein>
    <submittedName>
        <fullName evidence="1">Uncharacterized protein</fullName>
    </submittedName>
</protein>
<reference evidence="1" key="1">
    <citation type="submission" date="2020-10" db="EMBL/GenBank/DDBJ databases">
        <authorList>
            <person name="Gilroy R."/>
        </authorList>
    </citation>
    <scope>NUCLEOTIDE SEQUENCE</scope>
    <source>
        <strain evidence="1">10192</strain>
    </source>
</reference>
<sequence>MISKVQAYNANQPNFTSRVRVSFRFARLYTEGASNRIKNQIKMLENNGNKDLVLLDRNESGDSIYLKVYKKDKNKIMENLGSAPYTLENTKEHSLVDLYNKVVNEIKDEFKESKLSKILFEYL</sequence>
<proteinExistence type="predicted"/>
<comment type="caution">
    <text evidence="1">The sequence shown here is derived from an EMBL/GenBank/DDBJ whole genome shotgun (WGS) entry which is preliminary data.</text>
</comment>
<organism evidence="1 2">
    <name type="scientific">Candidatus Scatousia excrementipullorum</name>
    <dbReference type="NCBI Taxonomy" id="2840936"/>
    <lineage>
        <taxon>Bacteria</taxon>
        <taxon>Candidatus Scatousia</taxon>
    </lineage>
</organism>
<dbReference type="AlphaFoldDB" id="A0A9D9DQ91"/>
<dbReference type="Proteomes" id="UP000823632">
    <property type="component" value="Unassembled WGS sequence"/>
</dbReference>
<reference evidence="1" key="2">
    <citation type="journal article" date="2021" name="PeerJ">
        <title>Extensive microbial diversity within the chicken gut microbiome revealed by metagenomics and culture.</title>
        <authorList>
            <person name="Gilroy R."/>
            <person name="Ravi A."/>
            <person name="Getino M."/>
            <person name="Pursley I."/>
            <person name="Horton D.L."/>
            <person name="Alikhan N.F."/>
            <person name="Baker D."/>
            <person name="Gharbi K."/>
            <person name="Hall N."/>
            <person name="Watson M."/>
            <person name="Adriaenssens E.M."/>
            <person name="Foster-Nyarko E."/>
            <person name="Jarju S."/>
            <person name="Secka A."/>
            <person name="Antonio M."/>
            <person name="Oren A."/>
            <person name="Chaudhuri R.R."/>
            <person name="La Ragione R."/>
            <person name="Hildebrand F."/>
            <person name="Pallen M.J."/>
        </authorList>
    </citation>
    <scope>NUCLEOTIDE SEQUENCE</scope>
    <source>
        <strain evidence="1">10192</strain>
    </source>
</reference>
<evidence type="ECO:0000313" key="1">
    <source>
        <dbReference type="EMBL" id="MBO8431658.1"/>
    </source>
</evidence>
<name>A0A9D9DQ91_9BACT</name>